<proteinExistence type="predicted"/>
<evidence type="ECO:0000313" key="1">
    <source>
        <dbReference type="EMBL" id="KAJ1936283.1"/>
    </source>
</evidence>
<dbReference type="Proteomes" id="UP001150603">
    <property type="component" value="Unassembled WGS sequence"/>
</dbReference>
<accession>A0ACC1J3N2</accession>
<feature type="non-terminal residue" evidence="1">
    <location>
        <position position="86"/>
    </location>
</feature>
<reference evidence="1" key="1">
    <citation type="submission" date="2022-07" db="EMBL/GenBank/DDBJ databases">
        <title>Phylogenomic reconstructions and comparative analyses of Kickxellomycotina fungi.</title>
        <authorList>
            <person name="Reynolds N.K."/>
            <person name="Stajich J.E."/>
            <person name="Barry K."/>
            <person name="Grigoriev I.V."/>
            <person name="Crous P."/>
            <person name="Smith M.E."/>
        </authorList>
    </citation>
    <scope>NUCLEOTIDE SEQUENCE</scope>
    <source>
        <strain evidence="1">NRRL 5244</strain>
    </source>
</reference>
<comment type="caution">
    <text evidence="1">The sequence shown here is derived from an EMBL/GenBank/DDBJ whole genome shotgun (WGS) entry which is preliminary data.</text>
</comment>
<protein>
    <submittedName>
        <fullName evidence="1">Uncharacterized protein</fullName>
    </submittedName>
</protein>
<evidence type="ECO:0000313" key="2">
    <source>
        <dbReference type="Proteomes" id="UP001150603"/>
    </source>
</evidence>
<dbReference type="EMBL" id="JANBPW010003938">
    <property type="protein sequence ID" value="KAJ1936283.1"/>
    <property type="molecule type" value="Genomic_DNA"/>
</dbReference>
<sequence>MTSTLSSSTRLSRRRLCTRWRSLVLTSTRSTPRAAPSPSAILWAALVHARSRPCSLSSSARTSVSAAPPCALAVVSVWLLSSSRST</sequence>
<organism evidence="1 2">
    <name type="scientific">Linderina macrospora</name>
    <dbReference type="NCBI Taxonomy" id="4868"/>
    <lineage>
        <taxon>Eukaryota</taxon>
        <taxon>Fungi</taxon>
        <taxon>Fungi incertae sedis</taxon>
        <taxon>Zoopagomycota</taxon>
        <taxon>Kickxellomycotina</taxon>
        <taxon>Kickxellomycetes</taxon>
        <taxon>Kickxellales</taxon>
        <taxon>Kickxellaceae</taxon>
        <taxon>Linderina</taxon>
    </lineage>
</organism>
<gene>
    <name evidence="1" type="ORF">FBU59_005101</name>
</gene>
<keyword evidence="2" id="KW-1185">Reference proteome</keyword>
<name>A0ACC1J3N2_9FUNG</name>